<sequence length="279" mass="30938">MTLKLISPGAIKSPSQRALTDYWDRLADGRRFPAFTELDAMALPHDPKQLVVWNVEGQRPRQKFRALYQGENVSQAFNSDWAGKTMEEVVPMSLRRVTLDAAKHCTSKGGAVYAIISTIGPNGQRVDCHRLLLPFGRDGVVEQILASLQLTNVNTRRQVVGDFKMQATTVFSGLIRSSEAAKQPDIAASNRARGKREATSGRDNRGLPRRAVRRAAKISFPGKRLTCMVRDISAGGASIEDANLALVPDNFRLVIEMESAERHCTVVWRKPKRIGVRFG</sequence>
<dbReference type="Proteomes" id="UP000319949">
    <property type="component" value="Unassembled WGS sequence"/>
</dbReference>
<dbReference type="GO" id="GO:0035438">
    <property type="term" value="F:cyclic-di-GMP binding"/>
    <property type="evidence" value="ECO:0007669"/>
    <property type="project" value="InterPro"/>
</dbReference>
<evidence type="ECO:0000313" key="3">
    <source>
        <dbReference type="EMBL" id="TWB04209.1"/>
    </source>
</evidence>
<comment type="caution">
    <text evidence="3">The sequence shown here is derived from an EMBL/GenBank/DDBJ whole genome shotgun (WGS) entry which is preliminary data.</text>
</comment>
<dbReference type="Pfam" id="PF07310">
    <property type="entry name" value="PAS_5"/>
    <property type="match status" value="1"/>
</dbReference>
<evidence type="ECO:0000313" key="4">
    <source>
        <dbReference type="Proteomes" id="UP000319949"/>
    </source>
</evidence>
<dbReference type="OrthoDB" id="8139804at2"/>
<accession>A0A560E490</accession>
<dbReference type="AlphaFoldDB" id="A0A560E490"/>
<name>A0A560E490_9BRAD</name>
<reference evidence="3 4" key="1">
    <citation type="submission" date="2019-06" db="EMBL/GenBank/DDBJ databases">
        <title>Genomic Encyclopedia of Type Strains, Phase IV (KMG-V): Genome sequencing to study the core and pangenomes of soil and plant-associated prokaryotes.</title>
        <authorList>
            <person name="Whitman W."/>
        </authorList>
    </citation>
    <scope>NUCLEOTIDE SEQUENCE [LARGE SCALE GENOMIC DNA]</scope>
    <source>
        <strain evidence="3 4">BR 510</strain>
    </source>
</reference>
<dbReference type="EMBL" id="VITK01000002">
    <property type="protein sequence ID" value="TWB04209.1"/>
    <property type="molecule type" value="Genomic_DNA"/>
</dbReference>
<organism evidence="3 4">
    <name type="scientific">Bradyrhizobium stylosanthis</name>
    <dbReference type="NCBI Taxonomy" id="1803665"/>
    <lineage>
        <taxon>Bacteria</taxon>
        <taxon>Pseudomonadati</taxon>
        <taxon>Pseudomonadota</taxon>
        <taxon>Alphaproteobacteria</taxon>
        <taxon>Hyphomicrobiales</taxon>
        <taxon>Nitrobacteraceae</taxon>
        <taxon>Bradyrhizobium</taxon>
    </lineage>
</organism>
<dbReference type="RefSeq" id="WP_145659118.1">
    <property type="nucleotide sequence ID" value="NZ_VITK01000002.1"/>
</dbReference>
<dbReference type="SUPFAM" id="SSF141371">
    <property type="entry name" value="PilZ domain-like"/>
    <property type="match status" value="1"/>
</dbReference>
<dbReference type="STRING" id="1803665.GCA_001641335_01849"/>
<dbReference type="Gene3D" id="2.40.10.220">
    <property type="entry name" value="predicted glycosyltransferase like domains"/>
    <property type="match status" value="1"/>
</dbReference>
<keyword evidence="4" id="KW-1185">Reference proteome</keyword>
<gene>
    <name evidence="3" type="ORF">FBZ96_102684</name>
</gene>
<proteinExistence type="predicted"/>
<feature type="compositionally biased region" description="Basic and acidic residues" evidence="1">
    <location>
        <begin position="195"/>
        <end position="206"/>
    </location>
</feature>
<dbReference type="InterPro" id="IPR009922">
    <property type="entry name" value="DUF1457"/>
</dbReference>
<dbReference type="InterPro" id="IPR009875">
    <property type="entry name" value="PilZ_domain"/>
</dbReference>
<feature type="region of interest" description="Disordered" evidence="1">
    <location>
        <begin position="182"/>
        <end position="206"/>
    </location>
</feature>
<protein>
    <submittedName>
        <fullName evidence="3">PAS domain-containing protein</fullName>
    </submittedName>
</protein>
<dbReference type="Pfam" id="PF07238">
    <property type="entry name" value="PilZ"/>
    <property type="match status" value="1"/>
</dbReference>
<evidence type="ECO:0000256" key="1">
    <source>
        <dbReference type="SAM" id="MobiDB-lite"/>
    </source>
</evidence>
<feature type="domain" description="PilZ" evidence="2">
    <location>
        <begin position="208"/>
        <end position="278"/>
    </location>
</feature>
<evidence type="ECO:0000259" key="2">
    <source>
        <dbReference type="Pfam" id="PF07238"/>
    </source>
</evidence>